<evidence type="ECO:0000256" key="2">
    <source>
        <dbReference type="ARBA" id="ARBA00007025"/>
    </source>
</evidence>
<evidence type="ECO:0000256" key="8">
    <source>
        <dbReference type="ARBA" id="ARBA00022833"/>
    </source>
</evidence>
<feature type="compositionally biased region" description="Low complexity" evidence="12">
    <location>
        <begin position="282"/>
        <end position="293"/>
    </location>
</feature>
<name>A0A5C3QS85_9AGAR</name>
<evidence type="ECO:0000256" key="9">
    <source>
        <dbReference type="ARBA" id="ARBA00022840"/>
    </source>
</evidence>
<organism evidence="15 16">
    <name type="scientific">Pterulicium gracile</name>
    <dbReference type="NCBI Taxonomy" id="1884261"/>
    <lineage>
        <taxon>Eukaryota</taxon>
        <taxon>Fungi</taxon>
        <taxon>Dikarya</taxon>
        <taxon>Basidiomycota</taxon>
        <taxon>Agaricomycotina</taxon>
        <taxon>Agaricomycetes</taxon>
        <taxon>Agaricomycetidae</taxon>
        <taxon>Agaricales</taxon>
        <taxon>Pleurotineae</taxon>
        <taxon>Pterulaceae</taxon>
        <taxon>Pterulicium</taxon>
    </lineage>
</organism>
<feature type="compositionally biased region" description="Low complexity" evidence="12">
    <location>
        <begin position="124"/>
        <end position="136"/>
    </location>
</feature>
<evidence type="ECO:0000256" key="1">
    <source>
        <dbReference type="ARBA" id="ARBA00004123"/>
    </source>
</evidence>
<evidence type="ECO:0000256" key="12">
    <source>
        <dbReference type="SAM" id="MobiDB-lite"/>
    </source>
</evidence>
<dbReference type="SUPFAM" id="SSF52540">
    <property type="entry name" value="P-loop containing nucleoside triphosphate hydrolases"/>
    <property type="match status" value="2"/>
</dbReference>
<dbReference type="GO" id="GO:0004386">
    <property type="term" value="F:helicase activity"/>
    <property type="evidence" value="ECO:0007669"/>
    <property type="project" value="UniProtKB-KW"/>
</dbReference>
<dbReference type="Pfam" id="PF13923">
    <property type="entry name" value="zf-C3HC4_2"/>
    <property type="match status" value="1"/>
</dbReference>
<dbReference type="PROSITE" id="PS00518">
    <property type="entry name" value="ZF_RING_1"/>
    <property type="match status" value="1"/>
</dbReference>
<dbReference type="Gene3D" id="3.30.1740.10">
    <property type="entry name" value="Zinc finger, PARP-type"/>
    <property type="match status" value="1"/>
</dbReference>
<feature type="region of interest" description="Disordered" evidence="12">
    <location>
        <begin position="271"/>
        <end position="316"/>
    </location>
</feature>
<sequence length="1138" mass="124753">MPASPHLIEYAKTSSFICETTAPCQGAPIQAGQLRYGRVHQGHFGTSVQWLHWTCVTPQMKADIAAYGLDRIPSIDALTPADKRKITLGLANRNVVVQSSAPRPVASTFTSTPVGSKRKAAFESPGSSRPPASRSGARAIDYEQAAAQAPNVQEATEELYITMNTKIVGIQYYTGLVGRNEEVILAREPRNKYDRNAIQVKNASRVQIGHIPREVATYLAPLLDKKQVTVEGVMHEGNVGVTAKLYTLGMSLKFYGDPTKRDTLEPLLTFATPGRRGFPPRTSTTHHVAATASQQGTGYPSSSAVPSTPSAQALAQARKAQSKEARTRLEALQKAADLRQMLATMEQVNDPARRASLMDDMCSSEDILNLPLYPNPPGKTSGELRVDLLKHQSQALAWCIQRENPVLPKSETDAPVQFWKLQSAGGKKYYFNIVTKTPSKEPQLGRGAICADDMGLGKTVTMLSLIIATKADKPGGQYGKTTLIVCPVSVVSNWVKQIEDHCTPGTLTSCVYHGSISKFMTSQDLQKYDVIITTYGTLASEHVDTGGVGSQPATKRRKIGNALFDVNWKRVILDEGHTIRNPGTKIAKATFAVAAERRWVLSGTPIINSPKDLGTLLTFLRICQPLDDTEYFKRALLRPLKDADPVGVEVLKALMSHVCIRRTKEMQDSNGNTLIPLPPVDITVVPVTLHPEAQELYDEIEALSKARLEGLMRSDQTSLIQSNMLSMLTRMRQAVLHPALVPPSYLEQLRSPLSTDDSVNIASLTSEEKARLQSLLLQLIEDSEECPVCLSSLENPRITPCAHAFCLACITGCLANDAKCPMDRRPLDPSQLIEAPPRTELTQKPFYEEEEEERPESRSAKVEQLIKLLQLTPGGDKSLVFSQFTSFLYKIGDALTEAGIPYVHFDGKMSAKRRADVIKRFSVPVAPTVVSSTTEEDTPVATNVGVGGRRRSARKSAFKAALEGSDDSGSGFEPERVDDKGVIEDDEDEFAPAATARGKGKARVIYGEEELDLYLDSDAQENPCVMLISLKAGALGLNLTVANNVYLMDPWWQEGVESQAIDRCNRIGQTKPVHVYQLIAENTVEAKVLDIQEKKKKLIQEAFSGTKRKETVREKKQARLQELVELFGVRLTASQASG</sequence>
<reference evidence="15 16" key="1">
    <citation type="journal article" date="2019" name="Nat. Ecol. Evol.">
        <title>Megaphylogeny resolves global patterns of mushroom evolution.</title>
        <authorList>
            <person name="Varga T."/>
            <person name="Krizsan K."/>
            <person name="Foldi C."/>
            <person name="Dima B."/>
            <person name="Sanchez-Garcia M."/>
            <person name="Sanchez-Ramirez S."/>
            <person name="Szollosi G.J."/>
            <person name="Szarkandi J.G."/>
            <person name="Papp V."/>
            <person name="Albert L."/>
            <person name="Andreopoulos W."/>
            <person name="Angelini C."/>
            <person name="Antonin V."/>
            <person name="Barry K.W."/>
            <person name="Bougher N.L."/>
            <person name="Buchanan P."/>
            <person name="Buyck B."/>
            <person name="Bense V."/>
            <person name="Catcheside P."/>
            <person name="Chovatia M."/>
            <person name="Cooper J."/>
            <person name="Damon W."/>
            <person name="Desjardin D."/>
            <person name="Finy P."/>
            <person name="Geml J."/>
            <person name="Haridas S."/>
            <person name="Hughes K."/>
            <person name="Justo A."/>
            <person name="Karasinski D."/>
            <person name="Kautmanova I."/>
            <person name="Kiss B."/>
            <person name="Kocsube S."/>
            <person name="Kotiranta H."/>
            <person name="LaButti K.M."/>
            <person name="Lechner B.E."/>
            <person name="Liimatainen K."/>
            <person name="Lipzen A."/>
            <person name="Lukacs Z."/>
            <person name="Mihaltcheva S."/>
            <person name="Morgado L.N."/>
            <person name="Niskanen T."/>
            <person name="Noordeloos M.E."/>
            <person name="Ohm R.A."/>
            <person name="Ortiz-Santana B."/>
            <person name="Ovrebo C."/>
            <person name="Racz N."/>
            <person name="Riley R."/>
            <person name="Savchenko A."/>
            <person name="Shiryaev A."/>
            <person name="Soop K."/>
            <person name="Spirin V."/>
            <person name="Szebenyi C."/>
            <person name="Tomsovsky M."/>
            <person name="Tulloss R.E."/>
            <person name="Uehling J."/>
            <person name="Grigoriev I.V."/>
            <person name="Vagvolgyi C."/>
            <person name="Papp T."/>
            <person name="Martin F.M."/>
            <person name="Miettinen O."/>
            <person name="Hibbett D.S."/>
            <person name="Nagy L.G."/>
        </authorList>
    </citation>
    <scope>NUCLEOTIDE SEQUENCE [LARGE SCALE GENOMIC DNA]</scope>
    <source>
        <strain evidence="15 16">CBS 309.79</strain>
    </source>
</reference>
<keyword evidence="4" id="KW-0547">Nucleotide-binding</keyword>
<evidence type="ECO:0000259" key="14">
    <source>
        <dbReference type="PROSITE" id="PS51192"/>
    </source>
</evidence>
<dbReference type="InterPro" id="IPR049730">
    <property type="entry name" value="SNF2/RAD54-like_C"/>
</dbReference>
<dbReference type="PROSITE" id="PS50089">
    <property type="entry name" value="ZF_RING_2"/>
    <property type="match status" value="1"/>
</dbReference>
<dbReference type="InterPro" id="IPR001510">
    <property type="entry name" value="Znf_PARP"/>
</dbReference>
<dbReference type="GO" id="GO:0005524">
    <property type="term" value="F:ATP binding"/>
    <property type="evidence" value="ECO:0007669"/>
    <property type="project" value="UniProtKB-KW"/>
</dbReference>
<dbReference type="Pfam" id="PF00271">
    <property type="entry name" value="Helicase_C"/>
    <property type="match status" value="2"/>
</dbReference>
<accession>A0A5C3QS85</accession>
<keyword evidence="5 11" id="KW-0863">Zinc-finger</keyword>
<feature type="region of interest" description="Disordered" evidence="12">
    <location>
        <begin position="838"/>
        <end position="859"/>
    </location>
</feature>
<keyword evidence="7" id="KW-0347">Helicase</keyword>
<dbReference type="EMBL" id="ML178818">
    <property type="protein sequence ID" value="TFL04823.1"/>
    <property type="molecule type" value="Genomic_DNA"/>
</dbReference>
<dbReference type="GO" id="GO:0016818">
    <property type="term" value="F:hydrolase activity, acting on acid anhydrides, in phosphorus-containing anhydrides"/>
    <property type="evidence" value="ECO:0007669"/>
    <property type="project" value="InterPro"/>
</dbReference>
<feature type="domain" description="Helicase ATP-binding" evidence="14">
    <location>
        <begin position="439"/>
        <end position="623"/>
    </location>
</feature>
<dbReference type="InterPro" id="IPR014001">
    <property type="entry name" value="Helicase_ATP-bd"/>
</dbReference>
<feature type="compositionally biased region" description="Low complexity" evidence="12">
    <location>
        <begin position="300"/>
        <end position="313"/>
    </location>
</feature>
<dbReference type="GO" id="GO:0003677">
    <property type="term" value="F:DNA binding"/>
    <property type="evidence" value="ECO:0007669"/>
    <property type="project" value="InterPro"/>
</dbReference>
<evidence type="ECO:0000256" key="11">
    <source>
        <dbReference type="PROSITE-ProRule" id="PRU00175"/>
    </source>
</evidence>
<evidence type="ECO:0000256" key="5">
    <source>
        <dbReference type="ARBA" id="ARBA00022771"/>
    </source>
</evidence>
<dbReference type="OrthoDB" id="448448at2759"/>
<keyword evidence="3" id="KW-0479">Metal-binding</keyword>
<evidence type="ECO:0000313" key="16">
    <source>
        <dbReference type="Proteomes" id="UP000305067"/>
    </source>
</evidence>
<dbReference type="PROSITE" id="PS51192">
    <property type="entry name" value="HELICASE_ATP_BIND_1"/>
    <property type="match status" value="1"/>
</dbReference>
<proteinExistence type="inferred from homology"/>
<dbReference type="PANTHER" id="PTHR45626">
    <property type="entry name" value="TRANSCRIPTION TERMINATION FACTOR 2-RELATED"/>
    <property type="match status" value="1"/>
</dbReference>
<dbReference type="PANTHER" id="PTHR45626:SF17">
    <property type="entry name" value="HELICASE-LIKE TRANSCRIPTION FACTOR"/>
    <property type="match status" value="1"/>
</dbReference>
<feature type="compositionally biased region" description="Polar residues" evidence="12">
    <location>
        <begin position="105"/>
        <end position="114"/>
    </location>
</feature>
<evidence type="ECO:0000259" key="13">
    <source>
        <dbReference type="PROSITE" id="PS50089"/>
    </source>
</evidence>
<dbReference type="InterPro" id="IPR014905">
    <property type="entry name" value="HIRAN"/>
</dbReference>
<keyword evidence="6" id="KW-0378">Hydrolase</keyword>
<dbReference type="InterPro" id="IPR001841">
    <property type="entry name" value="Znf_RING"/>
</dbReference>
<dbReference type="GO" id="GO:0008094">
    <property type="term" value="F:ATP-dependent activity, acting on DNA"/>
    <property type="evidence" value="ECO:0007669"/>
    <property type="project" value="TreeGrafter"/>
</dbReference>
<evidence type="ECO:0000256" key="6">
    <source>
        <dbReference type="ARBA" id="ARBA00022801"/>
    </source>
</evidence>
<feature type="region of interest" description="Disordered" evidence="12">
    <location>
        <begin position="105"/>
        <end position="136"/>
    </location>
</feature>
<dbReference type="AlphaFoldDB" id="A0A5C3QS85"/>
<dbReference type="InterPro" id="IPR000330">
    <property type="entry name" value="SNF2_N"/>
</dbReference>
<keyword evidence="16" id="KW-1185">Reference proteome</keyword>
<dbReference type="Gene3D" id="3.30.70.2330">
    <property type="match status" value="1"/>
</dbReference>
<dbReference type="Pfam" id="PF00645">
    <property type="entry name" value="zf-PARP"/>
    <property type="match status" value="1"/>
</dbReference>
<keyword evidence="9" id="KW-0067">ATP-binding</keyword>
<evidence type="ECO:0000256" key="10">
    <source>
        <dbReference type="ARBA" id="ARBA00023242"/>
    </source>
</evidence>
<dbReference type="Gene3D" id="3.30.40.10">
    <property type="entry name" value="Zinc/RING finger domain, C3HC4 (zinc finger)"/>
    <property type="match status" value="1"/>
</dbReference>
<dbReference type="SUPFAM" id="SSF57850">
    <property type="entry name" value="RING/U-box"/>
    <property type="match status" value="1"/>
</dbReference>
<keyword evidence="10" id="KW-0539">Nucleus</keyword>
<dbReference type="SMART" id="SM00487">
    <property type="entry name" value="DEXDc"/>
    <property type="match status" value="1"/>
</dbReference>
<dbReference type="Proteomes" id="UP000305067">
    <property type="component" value="Unassembled WGS sequence"/>
</dbReference>
<dbReference type="SUPFAM" id="SSF57716">
    <property type="entry name" value="Glucocorticoid receptor-like (DNA-binding domain)"/>
    <property type="match status" value="1"/>
</dbReference>
<comment type="subcellular location">
    <subcellularLocation>
        <location evidence="1">Nucleus</location>
    </subcellularLocation>
</comment>
<keyword evidence="8" id="KW-0862">Zinc</keyword>
<dbReference type="InterPro" id="IPR001650">
    <property type="entry name" value="Helicase_C-like"/>
</dbReference>
<evidence type="ECO:0000256" key="4">
    <source>
        <dbReference type="ARBA" id="ARBA00022741"/>
    </source>
</evidence>
<dbReference type="SMART" id="SM01336">
    <property type="entry name" value="zf-PARP"/>
    <property type="match status" value="1"/>
</dbReference>
<dbReference type="Gene3D" id="3.40.50.300">
    <property type="entry name" value="P-loop containing nucleotide triphosphate hydrolases"/>
    <property type="match status" value="1"/>
</dbReference>
<dbReference type="Pfam" id="PF00176">
    <property type="entry name" value="SNF2-rel_dom"/>
    <property type="match status" value="1"/>
</dbReference>
<dbReference type="STRING" id="1884261.A0A5C3QS85"/>
<dbReference type="InterPro" id="IPR038718">
    <property type="entry name" value="SNF2-like_sf"/>
</dbReference>
<dbReference type="GO" id="GO:0008270">
    <property type="term" value="F:zinc ion binding"/>
    <property type="evidence" value="ECO:0007669"/>
    <property type="project" value="UniProtKB-KW"/>
</dbReference>
<evidence type="ECO:0000256" key="7">
    <source>
        <dbReference type="ARBA" id="ARBA00022806"/>
    </source>
</evidence>
<dbReference type="GO" id="GO:0006281">
    <property type="term" value="P:DNA repair"/>
    <property type="evidence" value="ECO:0007669"/>
    <property type="project" value="TreeGrafter"/>
</dbReference>
<dbReference type="InterPro" id="IPR050628">
    <property type="entry name" value="SNF2_RAD54_helicase_TF"/>
</dbReference>
<evidence type="ECO:0000313" key="15">
    <source>
        <dbReference type="EMBL" id="TFL04823.1"/>
    </source>
</evidence>
<dbReference type="InterPro" id="IPR013083">
    <property type="entry name" value="Znf_RING/FYVE/PHD"/>
</dbReference>
<dbReference type="InterPro" id="IPR017907">
    <property type="entry name" value="Znf_RING_CS"/>
</dbReference>
<dbReference type="Pfam" id="PF08797">
    <property type="entry name" value="HIRAN"/>
    <property type="match status" value="1"/>
</dbReference>
<dbReference type="Gene3D" id="3.40.50.10810">
    <property type="entry name" value="Tandem AAA-ATPase domain"/>
    <property type="match status" value="1"/>
</dbReference>
<feature type="domain" description="RING-type" evidence="13">
    <location>
        <begin position="786"/>
        <end position="824"/>
    </location>
</feature>
<dbReference type="GO" id="GO:0005634">
    <property type="term" value="C:nucleus"/>
    <property type="evidence" value="ECO:0007669"/>
    <property type="project" value="UniProtKB-SubCell"/>
</dbReference>
<dbReference type="CDD" id="cd18793">
    <property type="entry name" value="SF2_C_SNF"/>
    <property type="match status" value="1"/>
</dbReference>
<gene>
    <name evidence="15" type="ORF">BDV98DRAFT_562888</name>
</gene>
<evidence type="ECO:0000256" key="3">
    <source>
        <dbReference type="ARBA" id="ARBA00022723"/>
    </source>
</evidence>
<comment type="similarity">
    <text evidence="2">Belongs to the SNF2/RAD54 helicase family.</text>
</comment>
<protein>
    <submittedName>
        <fullName evidence="15">SNF2 family N-terminal domain-containing protein</fullName>
    </submittedName>
</protein>
<dbReference type="InterPro" id="IPR036957">
    <property type="entry name" value="Znf_PARP_sf"/>
</dbReference>
<dbReference type="SMART" id="SM00910">
    <property type="entry name" value="HIRAN"/>
    <property type="match status" value="1"/>
</dbReference>
<dbReference type="SMART" id="SM00490">
    <property type="entry name" value="HELICc"/>
    <property type="match status" value="1"/>
</dbReference>
<dbReference type="SMART" id="SM00184">
    <property type="entry name" value="RING"/>
    <property type="match status" value="1"/>
</dbReference>
<dbReference type="InterPro" id="IPR027417">
    <property type="entry name" value="P-loop_NTPase"/>
</dbReference>